<organism evidence="6 7">
    <name type="scientific">Streptomyces ipomoeae 91-03</name>
    <dbReference type="NCBI Taxonomy" id="698759"/>
    <lineage>
        <taxon>Bacteria</taxon>
        <taxon>Bacillati</taxon>
        <taxon>Actinomycetota</taxon>
        <taxon>Actinomycetes</taxon>
        <taxon>Kitasatosporales</taxon>
        <taxon>Streptomycetaceae</taxon>
        <taxon>Streptomyces</taxon>
    </lineage>
</organism>
<dbReference type="PRINTS" id="PR00039">
    <property type="entry name" value="HTHLYSR"/>
</dbReference>
<dbReference type="RefSeq" id="WP_009324878.1">
    <property type="nucleotide sequence ID" value="NZ_AEJC01000415.1"/>
</dbReference>
<evidence type="ECO:0000256" key="3">
    <source>
        <dbReference type="ARBA" id="ARBA00023125"/>
    </source>
</evidence>
<dbReference type="GO" id="GO:0003677">
    <property type="term" value="F:DNA binding"/>
    <property type="evidence" value="ECO:0007669"/>
    <property type="project" value="UniProtKB-KW"/>
</dbReference>
<accession>L1KSQ9</accession>
<gene>
    <name evidence="6" type="ORF">STRIP9103_00386</name>
</gene>
<dbReference type="OrthoDB" id="3461141at2"/>
<sequence>MTADFSLRQLEYFVAVAATGSMSAAAVQCHASQAGISTAIADLERRLGVQLLVRRRAKGVFLTEAGTRVLEHAQAVLALAEDLRAGAKAEKGQLAGRLTIGCYATLSPFLIPPLVDGFTRLHPAVDLRFLDGSQQEIRQALLEGACDLAFLYETGAEAGLTCTTVRTSRPYVILPPRHPLADRDTVSLTELADEPLIVYADPPAPGNAERWTRSVGVRPNIRYSTSSIEAVRSLVARGLGYSMLVQRWPTETSFEGLPLVSVPLSDVLEEVKVVIAHASTVTPTPRARSFAQYARETLAAMDQPPS</sequence>
<evidence type="ECO:0000313" key="6">
    <source>
        <dbReference type="EMBL" id="EKX63672.1"/>
    </source>
</evidence>
<dbReference type="Gene3D" id="3.40.190.10">
    <property type="entry name" value="Periplasmic binding protein-like II"/>
    <property type="match status" value="2"/>
</dbReference>
<dbReference type="InterPro" id="IPR036388">
    <property type="entry name" value="WH-like_DNA-bd_sf"/>
</dbReference>
<dbReference type="InterPro" id="IPR005119">
    <property type="entry name" value="LysR_subst-bd"/>
</dbReference>
<comment type="caution">
    <text evidence="6">The sequence shown here is derived from an EMBL/GenBank/DDBJ whole genome shotgun (WGS) entry which is preliminary data.</text>
</comment>
<evidence type="ECO:0000256" key="4">
    <source>
        <dbReference type="ARBA" id="ARBA00023163"/>
    </source>
</evidence>
<dbReference type="EMBL" id="AEJC01000415">
    <property type="protein sequence ID" value="EKX63672.1"/>
    <property type="molecule type" value="Genomic_DNA"/>
</dbReference>
<dbReference type="PATRIC" id="fig|698759.3.peg.5653"/>
<evidence type="ECO:0000256" key="1">
    <source>
        <dbReference type="ARBA" id="ARBA00009437"/>
    </source>
</evidence>
<keyword evidence="3" id="KW-0238">DNA-binding</keyword>
<feature type="domain" description="HTH lysR-type" evidence="5">
    <location>
        <begin position="5"/>
        <end position="63"/>
    </location>
</feature>
<dbReference type="Pfam" id="PF00126">
    <property type="entry name" value="HTH_1"/>
    <property type="match status" value="1"/>
</dbReference>
<dbReference type="SUPFAM" id="SSF53850">
    <property type="entry name" value="Periplasmic binding protein-like II"/>
    <property type="match status" value="1"/>
</dbReference>
<dbReference type="SUPFAM" id="SSF46785">
    <property type="entry name" value="Winged helix' DNA-binding domain"/>
    <property type="match status" value="1"/>
</dbReference>
<dbReference type="AlphaFoldDB" id="L1KSQ9"/>
<evidence type="ECO:0000313" key="7">
    <source>
        <dbReference type="Proteomes" id="UP000010411"/>
    </source>
</evidence>
<evidence type="ECO:0000259" key="5">
    <source>
        <dbReference type="PROSITE" id="PS50931"/>
    </source>
</evidence>
<dbReference type="Proteomes" id="UP000010411">
    <property type="component" value="Unassembled WGS sequence"/>
</dbReference>
<dbReference type="Gene3D" id="1.10.10.10">
    <property type="entry name" value="Winged helix-like DNA-binding domain superfamily/Winged helix DNA-binding domain"/>
    <property type="match status" value="1"/>
</dbReference>
<name>L1KSQ9_9ACTN</name>
<dbReference type="GO" id="GO:0032993">
    <property type="term" value="C:protein-DNA complex"/>
    <property type="evidence" value="ECO:0007669"/>
    <property type="project" value="TreeGrafter"/>
</dbReference>
<dbReference type="PANTHER" id="PTHR30346:SF0">
    <property type="entry name" value="HCA OPERON TRANSCRIPTIONAL ACTIVATOR HCAR"/>
    <property type="match status" value="1"/>
</dbReference>
<dbReference type="GO" id="GO:0003700">
    <property type="term" value="F:DNA-binding transcription factor activity"/>
    <property type="evidence" value="ECO:0007669"/>
    <property type="project" value="InterPro"/>
</dbReference>
<proteinExistence type="inferred from homology"/>
<reference evidence="6 7" key="1">
    <citation type="submission" date="2012-11" db="EMBL/GenBank/DDBJ databases">
        <authorList>
            <person name="Huguet-Tapia J.C."/>
            <person name="Durkin A.S."/>
            <person name="Pettis G.S."/>
            <person name="Badger J.H."/>
        </authorList>
    </citation>
    <scope>NUCLEOTIDE SEQUENCE [LARGE SCALE GENOMIC DNA]</scope>
    <source>
        <strain evidence="6 7">91-03</strain>
    </source>
</reference>
<dbReference type="PANTHER" id="PTHR30346">
    <property type="entry name" value="TRANSCRIPTIONAL DUAL REGULATOR HCAR-RELATED"/>
    <property type="match status" value="1"/>
</dbReference>
<keyword evidence="2" id="KW-0805">Transcription regulation</keyword>
<keyword evidence="4" id="KW-0804">Transcription</keyword>
<dbReference type="InterPro" id="IPR036390">
    <property type="entry name" value="WH_DNA-bd_sf"/>
</dbReference>
<protein>
    <submittedName>
        <fullName evidence="6">LysR substrate binding domain protein</fullName>
    </submittedName>
</protein>
<comment type="similarity">
    <text evidence="1">Belongs to the LysR transcriptional regulatory family.</text>
</comment>
<dbReference type="PROSITE" id="PS50931">
    <property type="entry name" value="HTH_LYSR"/>
    <property type="match status" value="1"/>
</dbReference>
<dbReference type="FunFam" id="1.10.10.10:FF:000001">
    <property type="entry name" value="LysR family transcriptional regulator"/>
    <property type="match status" value="1"/>
</dbReference>
<dbReference type="InterPro" id="IPR000847">
    <property type="entry name" value="LysR_HTH_N"/>
</dbReference>
<evidence type="ECO:0000256" key="2">
    <source>
        <dbReference type="ARBA" id="ARBA00023015"/>
    </source>
</evidence>
<keyword evidence="7" id="KW-1185">Reference proteome</keyword>
<dbReference type="Pfam" id="PF03466">
    <property type="entry name" value="LysR_substrate"/>
    <property type="match status" value="1"/>
</dbReference>